<dbReference type="CDD" id="cd01392">
    <property type="entry name" value="HTH_LacI"/>
    <property type="match status" value="1"/>
</dbReference>
<proteinExistence type="predicted"/>
<gene>
    <name evidence="6" type="ORF">SAMN05661093_09077</name>
</gene>
<dbReference type="InterPro" id="IPR028082">
    <property type="entry name" value="Peripla_BP_I"/>
</dbReference>
<organism evidence="6 7">
    <name type="scientific">Kibdelosporangium aridum</name>
    <dbReference type="NCBI Taxonomy" id="2030"/>
    <lineage>
        <taxon>Bacteria</taxon>
        <taxon>Bacillati</taxon>
        <taxon>Actinomycetota</taxon>
        <taxon>Actinomycetes</taxon>
        <taxon>Pseudonocardiales</taxon>
        <taxon>Pseudonocardiaceae</taxon>
        <taxon>Kibdelosporangium</taxon>
    </lineage>
</organism>
<dbReference type="EMBL" id="FWXV01000011">
    <property type="protein sequence ID" value="SMD25380.1"/>
    <property type="molecule type" value="Genomic_DNA"/>
</dbReference>
<keyword evidence="3" id="KW-0804">Transcription</keyword>
<evidence type="ECO:0000259" key="5">
    <source>
        <dbReference type="PROSITE" id="PS50932"/>
    </source>
</evidence>
<reference evidence="6 7" key="1">
    <citation type="submission" date="2017-04" db="EMBL/GenBank/DDBJ databases">
        <authorList>
            <person name="Afonso C.L."/>
            <person name="Miller P.J."/>
            <person name="Scott M.A."/>
            <person name="Spackman E."/>
            <person name="Goraichik I."/>
            <person name="Dimitrov K.M."/>
            <person name="Suarez D.L."/>
            <person name="Swayne D.E."/>
        </authorList>
    </citation>
    <scope>NUCLEOTIDE SEQUENCE [LARGE SCALE GENOMIC DNA]</scope>
    <source>
        <strain evidence="6 7">DSM 43828</strain>
    </source>
</reference>
<evidence type="ECO:0000313" key="6">
    <source>
        <dbReference type="EMBL" id="SMD25380.1"/>
    </source>
</evidence>
<dbReference type="Gene3D" id="3.40.50.2300">
    <property type="match status" value="2"/>
</dbReference>
<dbReference type="AlphaFoldDB" id="A0A1W2FTY4"/>
<dbReference type="PROSITE" id="PS50932">
    <property type="entry name" value="HTH_LACI_2"/>
    <property type="match status" value="1"/>
</dbReference>
<dbReference type="InterPro" id="IPR000843">
    <property type="entry name" value="HTH_LacI"/>
</dbReference>
<evidence type="ECO:0000256" key="3">
    <source>
        <dbReference type="ARBA" id="ARBA00023163"/>
    </source>
</evidence>
<dbReference type="GO" id="GO:0003700">
    <property type="term" value="F:DNA-binding transcription factor activity"/>
    <property type="evidence" value="ECO:0007669"/>
    <property type="project" value="TreeGrafter"/>
</dbReference>
<dbReference type="CDD" id="cd06267">
    <property type="entry name" value="PBP1_LacI_sugar_binding-like"/>
    <property type="match status" value="1"/>
</dbReference>
<name>A0A1W2FTY4_KIBAR</name>
<dbReference type="RefSeq" id="WP_160097142.1">
    <property type="nucleotide sequence ID" value="NZ_FWXV01000011.1"/>
</dbReference>
<dbReference type="OrthoDB" id="3467214at2"/>
<feature type="region of interest" description="Disordered" evidence="4">
    <location>
        <begin position="1"/>
        <end position="24"/>
    </location>
</feature>
<keyword evidence="2" id="KW-0238">DNA-binding</keyword>
<dbReference type="Proteomes" id="UP000192674">
    <property type="component" value="Unassembled WGS sequence"/>
</dbReference>
<protein>
    <submittedName>
        <fullName evidence="6">Transcriptional regulator, LacI family</fullName>
    </submittedName>
</protein>
<dbReference type="SUPFAM" id="SSF47413">
    <property type="entry name" value="lambda repressor-like DNA-binding domains"/>
    <property type="match status" value="1"/>
</dbReference>
<dbReference type="PANTHER" id="PTHR30146:SF138">
    <property type="entry name" value="TRANSCRIPTIONAL REGULATORY PROTEIN"/>
    <property type="match status" value="1"/>
</dbReference>
<dbReference type="SUPFAM" id="SSF53822">
    <property type="entry name" value="Periplasmic binding protein-like I"/>
    <property type="match status" value="1"/>
</dbReference>
<accession>A0A1W2FTY4</accession>
<dbReference type="InterPro" id="IPR046335">
    <property type="entry name" value="LacI/GalR-like_sensor"/>
</dbReference>
<keyword evidence="1" id="KW-0805">Transcription regulation</keyword>
<dbReference type="GO" id="GO:0000976">
    <property type="term" value="F:transcription cis-regulatory region binding"/>
    <property type="evidence" value="ECO:0007669"/>
    <property type="project" value="TreeGrafter"/>
</dbReference>
<sequence>MPRPTLADVARAAGVHPGTASRALNPDLPDRITAATAKRVREAAQRLGYVVDSMGRSLRTGRSRTVGVLVPDLTNPVFPGMIRGIEDELRAHDYAALLANTDNEVTREAELIATLKARQCDAFIVASALRDDPVVRELVTAGDRVVLINRLLDDTTASAVLSDDQSGVAAAVTHLHDLGHKAIGHLAGPRNLSITQARRDAYSHSMTSLGLRHPRNYFVHASAYTAAAGHDAALRLIERSDVTAIVAGNDMLAVGCYTALEQLGLSCPKHISVVGYNDMPLAEHLRPALTTVRMPQYDMGVEAARLIMNILGASEEVSPETIFVPTELVSRSSTAPPAARPRAISQRS</sequence>
<dbReference type="PANTHER" id="PTHR30146">
    <property type="entry name" value="LACI-RELATED TRANSCRIPTIONAL REPRESSOR"/>
    <property type="match status" value="1"/>
</dbReference>
<evidence type="ECO:0000313" key="7">
    <source>
        <dbReference type="Proteomes" id="UP000192674"/>
    </source>
</evidence>
<evidence type="ECO:0000256" key="2">
    <source>
        <dbReference type="ARBA" id="ARBA00023125"/>
    </source>
</evidence>
<evidence type="ECO:0000256" key="4">
    <source>
        <dbReference type="SAM" id="MobiDB-lite"/>
    </source>
</evidence>
<keyword evidence="7" id="KW-1185">Reference proteome</keyword>
<dbReference type="SMART" id="SM00354">
    <property type="entry name" value="HTH_LACI"/>
    <property type="match status" value="1"/>
</dbReference>
<dbReference type="Gene3D" id="1.10.260.40">
    <property type="entry name" value="lambda repressor-like DNA-binding domains"/>
    <property type="match status" value="1"/>
</dbReference>
<dbReference type="InterPro" id="IPR010982">
    <property type="entry name" value="Lambda_DNA-bd_dom_sf"/>
</dbReference>
<dbReference type="Pfam" id="PF13377">
    <property type="entry name" value="Peripla_BP_3"/>
    <property type="match status" value="1"/>
</dbReference>
<feature type="domain" description="HTH lacI-type" evidence="5">
    <location>
        <begin position="4"/>
        <end position="60"/>
    </location>
</feature>
<dbReference type="Pfam" id="PF00356">
    <property type="entry name" value="LacI"/>
    <property type="match status" value="1"/>
</dbReference>
<evidence type="ECO:0000256" key="1">
    <source>
        <dbReference type="ARBA" id="ARBA00023015"/>
    </source>
</evidence>